<evidence type="ECO:0000313" key="1">
    <source>
        <dbReference type="EMBL" id="OTP12798.1"/>
    </source>
</evidence>
<sequence length="265" mass="31229">MDERILITKELESNQPASDELIHLMLQNIGSLSEDLREAIYSGWCELLENNRLTNSQKQWLMDEIFAKELLYQGIERGQTDDTFTRSFTSLLLVQLLKDHYRNNWMKNEMEQQIISTSLRYMEVETDNRGLVPVIGWAHAFAHGADLLSAIARSEQITGTNVRQILSILTRALLEIDDFLWEEESRMVPAINVLIKRELLSQDDLNHWIQQNNQTILHQNNRNICWNRFLISLSWVLKFELIDFELVQESIFDFLHSYYKKRGII</sequence>
<name>A0A242K2H9_9ENTE</name>
<protein>
    <recommendedName>
        <fullName evidence="4">DUF2785 domain-containing protein</fullName>
    </recommendedName>
</protein>
<keyword evidence="3" id="KW-1185">Reference proteome</keyword>
<proteinExistence type="predicted"/>
<evidence type="ECO:0000313" key="2">
    <source>
        <dbReference type="EMBL" id="WYJ89697.1"/>
    </source>
</evidence>
<reference evidence="1" key="1">
    <citation type="submission" date="2017-05" db="EMBL/GenBank/DDBJ databases">
        <title>The Genome Sequence of Enterococcus sp. 9E7_DIV0242.</title>
        <authorList>
            <consortium name="The Broad Institute Genomics Platform"/>
            <consortium name="The Broad Institute Genomic Center for Infectious Diseases"/>
            <person name="Earl A."/>
            <person name="Manson A."/>
            <person name="Schwartman J."/>
            <person name="Gilmore M."/>
            <person name="Abouelleil A."/>
            <person name="Cao P."/>
            <person name="Chapman S."/>
            <person name="Cusick C."/>
            <person name="Shea T."/>
            <person name="Young S."/>
            <person name="Neafsey D."/>
            <person name="Nusbaum C."/>
            <person name="Birren B."/>
        </authorList>
    </citation>
    <scope>NUCLEOTIDE SEQUENCE [LARGE SCALE GENOMIC DNA]</scope>
    <source>
        <strain evidence="1">9E7_DIV0242</strain>
    </source>
</reference>
<dbReference type="RefSeq" id="WP_086350376.1">
    <property type="nucleotide sequence ID" value="NZ_CP147247.1"/>
</dbReference>
<dbReference type="Pfam" id="PF10978">
    <property type="entry name" value="DUF2785"/>
    <property type="match status" value="1"/>
</dbReference>
<dbReference type="Proteomes" id="UP000195141">
    <property type="component" value="Chromosome"/>
</dbReference>
<reference evidence="2" key="3">
    <citation type="submission" date="2024-03" db="EMBL/GenBank/DDBJ databases">
        <title>The Genome Sequence of Enterococcus sp. DIV0242b.</title>
        <authorList>
            <consortium name="The Broad Institute Genomics Platform"/>
            <consortium name="The Broad Institute Microbial Omics Core"/>
            <consortium name="The Broad Institute Genomic Center for Infectious Diseases"/>
            <person name="Earl A."/>
            <person name="Manson A."/>
            <person name="Gilmore M."/>
            <person name="Schwartman J."/>
            <person name="Shea T."/>
            <person name="Abouelleil A."/>
            <person name="Cao P."/>
            <person name="Chapman S."/>
            <person name="Cusick C."/>
            <person name="Young S."/>
            <person name="Neafsey D."/>
            <person name="Nusbaum C."/>
            <person name="Birren B."/>
        </authorList>
    </citation>
    <scope>NUCLEOTIDE SEQUENCE</scope>
    <source>
        <strain evidence="2">9E7_DIV0242</strain>
    </source>
</reference>
<gene>
    <name evidence="2" type="ORF">A5888_001420</name>
    <name evidence="1" type="ORF">A5888_003377</name>
</gene>
<dbReference type="EMBL" id="NGMM01000006">
    <property type="protein sequence ID" value="OTP12798.1"/>
    <property type="molecule type" value="Genomic_DNA"/>
</dbReference>
<organism evidence="1">
    <name type="scientific">Candidatus Enterococcus clewellii</name>
    <dbReference type="NCBI Taxonomy" id="1834193"/>
    <lineage>
        <taxon>Bacteria</taxon>
        <taxon>Bacillati</taxon>
        <taxon>Bacillota</taxon>
        <taxon>Bacilli</taxon>
        <taxon>Lactobacillales</taxon>
        <taxon>Enterococcaceae</taxon>
        <taxon>Enterococcus</taxon>
    </lineage>
</organism>
<dbReference type="InterPro" id="IPR021247">
    <property type="entry name" value="DUF2785"/>
</dbReference>
<evidence type="ECO:0000313" key="3">
    <source>
        <dbReference type="Proteomes" id="UP000195141"/>
    </source>
</evidence>
<evidence type="ECO:0008006" key="4">
    <source>
        <dbReference type="Google" id="ProtNLM"/>
    </source>
</evidence>
<dbReference type="EMBL" id="CP147247">
    <property type="protein sequence ID" value="WYJ89697.1"/>
    <property type="molecule type" value="Genomic_DNA"/>
</dbReference>
<dbReference type="AlphaFoldDB" id="A0A242K2H9"/>
<accession>A0A242K2H9</accession>
<reference evidence="2" key="2">
    <citation type="submission" date="2017-05" db="EMBL/GenBank/DDBJ databases">
        <authorList>
            <consortium name="The Broad Institute Genomics Platform"/>
            <consortium name="The Broad Institute Genomic Center for Infectious Diseases"/>
            <person name="Earl A."/>
            <person name="Manson A."/>
            <person name="Schwartman J."/>
            <person name="Gilmore M."/>
            <person name="Abouelleil A."/>
            <person name="Cao P."/>
            <person name="Chapman S."/>
            <person name="Cusick C."/>
            <person name="Shea T."/>
            <person name="Young S."/>
            <person name="Neafsey D."/>
            <person name="Nusbaum C."/>
            <person name="Birren B."/>
        </authorList>
    </citation>
    <scope>NUCLEOTIDE SEQUENCE</scope>
    <source>
        <strain evidence="2">9E7_DIV0242</strain>
    </source>
</reference>
<dbReference type="OrthoDB" id="7619731at2"/>